<dbReference type="CDD" id="cd00146">
    <property type="entry name" value="PKD"/>
    <property type="match status" value="1"/>
</dbReference>
<dbReference type="PROSITE" id="PS50093">
    <property type="entry name" value="PKD"/>
    <property type="match status" value="1"/>
</dbReference>
<evidence type="ECO:0000313" key="4">
    <source>
        <dbReference type="Proteomes" id="UP000325003"/>
    </source>
</evidence>
<dbReference type="GO" id="GO:0005975">
    <property type="term" value="P:carbohydrate metabolic process"/>
    <property type="evidence" value="ECO:0007669"/>
    <property type="project" value="UniProtKB-ARBA"/>
</dbReference>
<name>A0A5B1LDM4_9ACTN</name>
<keyword evidence="4" id="KW-1185">Reference proteome</keyword>
<dbReference type="SUPFAM" id="SSF50952">
    <property type="entry name" value="Soluble quinoprotein glucose dehydrogenase"/>
    <property type="match status" value="1"/>
</dbReference>
<comment type="caution">
    <text evidence="3">The sequence shown here is derived from an EMBL/GenBank/DDBJ whole genome shotgun (WGS) entry which is preliminary data.</text>
</comment>
<dbReference type="Pfam" id="PF18911">
    <property type="entry name" value="PKD_4"/>
    <property type="match status" value="1"/>
</dbReference>
<evidence type="ECO:0000256" key="1">
    <source>
        <dbReference type="SAM" id="SignalP"/>
    </source>
</evidence>
<dbReference type="PANTHER" id="PTHR19328:SF13">
    <property type="entry name" value="HIPL1 PROTEIN"/>
    <property type="match status" value="1"/>
</dbReference>
<protein>
    <submittedName>
        <fullName evidence="3">PKD domain-containing protein</fullName>
    </submittedName>
</protein>
<dbReference type="InterPro" id="IPR035986">
    <property type="entry name" value="PKD_dom_sf"/>
</dbReference>
<feature type="signal peptide" evidence="1">
    <location>
        <begin position="1"/>
        <end position="21"/>
    </location>
</feature>
<dbReference type="InterPro" id="IPR013783">
    <property type="entry name" value="Ig-like_fold"/>
</dbReference>
<dbReference type="InterPro" id="IPR011042">
    <property type="entry name" value="6-blade_b-propeller_TolB-like"/>
</dbReference>
<reference evidence="3 4" key="1">
    <citation type="submission" date="2019-09" db="EMBL/GenBank/DDBJ databases">
        <title>Nocardioides panacisoli sp. nov., isolated from the soil of a ginseng field.</title>
        <authorList>
            <person name="Cho C."/>
        </authorList>
    </citation>
    <scope>NUCLEOTIDE SEQUENCE [LARGE SCALE GENOMIC DNA]</scope>
    <source>
        <strain evidence="3 4">BN130099</strain>
    </source>
</reference>
<organism evidence="3 4">
    <name type="scientific">Nocardioides humilatus</name>
    <dbReference type="NCBI Taxonomy" id="2607660"/>
    <lineage>
        <taxon>Bacteria</taxon>
        <taxon>Bacillati</taxon>
        <taxon>Actinomycetota</taxon>
        <taxon>Actinomycetes</taxon>
        <taxon>Propionibacteriales</taxon>
        <taxon>Nocardioidaceae</taxon>
        <taxon>Nocardioides</taxon>
    </lineage>
</organism>
<feature type="domain" description="PKD" evidence="2">
    <location>
        <begin position="452"/>
        <end position="509"/>
    </location>
</feature>
<feature type="chain" id="PRO_5022942371" evidence="1">
    <location>
        <begin position="22"/>
        <end position="700"/>
    </location>
</feature>
<accession>A0A5B1LDM4</accession>
<dbReference type="Proteomes" id="UP000325003">
    <property type="component" value="Unassembled WGS sequence"/>
</dbReference>
<sequence>MARLRFLLVALVPMVGVQALAATPGESAAPPRPAVAETAAAALRLPDGFTDSEVAAVPQPTALTWTPDGRMLVTSKPGRLFVVDDTGMRTTALDLSEQVCDDKERGLVGVAVDPHFEDSGYVYLYWTREVRGSCGGATGPNPANRVSRFVLGEDGTIALSSEKVLVDHIISPEGHHIAGDLEFGEDGLLYITVGDGVCSIAERPQCGPVNDNSQRLRLPHGKILRITRSGQPAAANPYVDVRGARHCTRPGPVPPGPGPCKEIFASGFRNPFRFARKPGTNTFYVNDVGLNTWEEVDLLRKGRNYGWNVREGHCRRESTTDCGTVRGFTNPIHDYRHTTCRSITGGAFVPDGVWPRWRGSYLYSDFSCGTIFRLAPTSTGGFRRSTFASGLGGPVHLRFGPHGEETALYYLSFFTDSVRRIARVGSNTPPVADFASRPDGLTVSFTGATSHDDDAGDTVVSWAWDFGDGDTTVTSQPTTAHTYATAGPVVATLTVTDSHGATGTTTRTVLPGEHPPALEITRPGAAKRFAVGDPVALVAQASDPEDGPLPGSAISWTVRLRHANHFHPYLGPVTGASVGTTYPAPEDIVAAGTSNLVAIVTATDSAGLTTTVRRSLLPRVVDLVFRTSPAGGRLVIQGEPRATPFKVRSWVGYVFGVRAPDQPLDGRRYVFTQWSDGEARQHEVTTPAEATTYVARYRLR</sequence>
<dbReference type="PANTHER" id="PTHR19328">
    <property type="entry name" value="HEDGEHOG-INTERACTING PROTEIN"/>
    <property type="match status" value="1"/>
</dbReference>
<evidence type="ECO:0000259" key="2">
    <source>
        <dbReference type="PROSITE" id="PS50093"/>
    </source>
</evidence>
<dbReference type="AlphaFoldDB" id="A0A5B1LDM4"/>
<dbReference type="InterPro" id="IPR011041">
    <property type="entry name" value="Quinoprot_gluc/sorb_DH_b-prop"/>
</dbReference>
<keyword evidence="1" id="KW-0732">Signal</keyword>
<dbReference type="InterPro" id="IPR000601">
    <property type="entry name" value="PKD_dom"/>
</dbReference>
<evidence type="ECO:0000313" key="3">
    <source>
        <dbReference type="EMBL" id="KAA1417890.1"/>
    </source>
</evidence>
<dbReference type="InterPro" id="IPR012938">
    <property type="entry name" value="Glc/Sorbosone_DH"/>
</dbReference>
<dbReference type="RefSeq" id="WP_149729110.1">
    <property type="nucleotide sequence ID" value="NZ_VUJV01000004.1"/>
</dbReference>
<dbReference type="SUPFAM" id="SSF49299">
    <property type="entry name" value="PKD domain"/>
    <property type="match status" value="1"/>
</dbReference>
<dbReference type="EMBL" id="VUJV01000004">
    <property type="protein sequence ID" value="KAA1417890.1"/>
    <property type="molecule type" value="Genomic_DNA"/>
</dbReference>
<proteinExistence type="predicted"/>
<gene>
    <name evidence="3" type="ORF">F0U44_14695</name>
</gene>
<dbReference type="SMART" id="SM00089">
    <property type="entry name" value="PKD"/>
    <property type="match status" value="1"/>
</dbReference>
<dbReference type="InterPro" id="IPR022409">
    <property type="entry name" value="PKD/Chitinase_dom"/>
</dbReference>
<dbReference type="Gene3D" id="2.120.10.30">
    <property type="entry name" value="TolB, C-terminal domain"/>
    <property type="match status" value="1"/>
</dbReference>
<dbReference type="Gene3D" id="2.60.40.10">
    <property type="entry name" value="Immunoglobulins"/>
    <property type="match status" value="1"/>
</dbReference>
<reference evidence="3 4" key="2">
    <citation type="submission" date="2019-09" db="EMBL/GenBank/DDBJ databases">
        <authorList>
            <person name="Jin C."/>
        </authorList>
    </citation>
    <scope>NUCLEOTIDE SEQUENCE [LARGE SCALE GENOMIC DNA]</scope>
    <source>
        <strain evidence="3 4">BN130099</strain>
    </source>
</reference>
<dbReference type="Pfam" id="PF07995">
    <property type="entry name" value="GSDH"/>
    <property type="match status" value="1"/>
</dbReference>